<feature type="signal peptide" evidence="1">
    <location>
        <begin position="1"/>
        <end position="21"/>
    </location>
</feature>
<keyword evidence="3" id="KW-1185">Reference proteome</keyword>
<gene>
    <name evidence="2" type="ORF">KHLLAP_LOCUS3060</name>
</gene>
<name>A0AAI8YFA0_9PEZI</name>
<evidence type="ECO:0000313" key="2">
    <source>
        <dbReference type="EMBL" id="CAJ2502592.1"/>
    </source>
</evidence>
<dbReference type="EMBL" id="CAUWAG010000004">
    <property type="protein sequence ID" value="CAJ2502592.1"/>
    <property type="molecule type" value="Genomic_DNA"/>
</dbReference>
<reference evidence="2" key="1">
    <citation type="submission" date="2023-10" db="EMBL/GenBank/DDBJ databases">
        <authorList>
            <person name="Hackl T."/>
        </authorList>
    </citation>
    <scope>NUCLEOTIDE SEQUENCE</scope>
</reference>
<evidence type="ECO:0000256" key="1">
    <source>
        <dbReference type="SAM" id="SignalP"/>
    </source>
</evidence>
<feature type="chain" id="PRO_5042612121" evidence="1">
    <location>
        <begin position="22"/>
        <end position="189"/>
    </location>
</feature>
<evidence type="ECO:0000313" key="3">
    <source>
        <dbReference type="Proteomes" id="UP001295740"/>
    </source>
</evidence>
<keyword evidence="1" id="KW-0732">Signal</keyword>
<dbReference type="Proteomes" id="UP001295740">
    <property type="component" value="Unassembled WGS sequence"/>
</dbReference>
<proteinExistence type="predicted"/>
<comment type="caution">
    <text evidence="2">The sequence shown here is derived from an EMBL/GenBank/DDBJ whole genome shotgun (WGS) entry which is preliminary data.</text>
</comment>
<dbReference type="AlphaFoldDB" id="A0AAI8YFA0"/>
<sequence>MRFNTFAATLLGLSSVTVICALSFPRSPQGDTVPPKLSTRFDTKLADRHTEGLDFAAQGLQKKDDKIKGSKALEEGQVLNTKHSVEVKADKVETSGDDMKIEKDAQVPKLLESFAAKLGIVDGRGVNTMAAIGGFGVLITDAEAWNTILQAMYLRVLDEKKDVEVTFEVDDSYQMHFQMQTKFDENRWL</sequence>
<accession>A0AAI8YFA0</accession>
<organism evidence="2 3">
    <name type="scientific">Anthostomella pinea</name>
    <dbReference type="NCBI Taxonomy" id="933095"/>
    <lineage>
        <taxon>Eukaryota</taxon>
        <taxon>Fungi</taxon>
        <taxon>Dikarya</taxon>
        <taxon>Ascomycota</taxon>
        <taxon>Pezizomycotina</taxon>
        <taxon>Sordariomycetes</taxon>
        <taxon>Xylariomycetidae</taxon>
        <taxon>Xylariales</taxon>
        <taxon>Xylariaceae</taxon>
        <taxon>Anthostomella</taxon>
    </lineage>
</organism>
<protein>
    <submittedName>
        <fullName evidence="2">Uu.00g099860.m01.CDS01</fullName>
    </submittedName>
</protein>